<feature type="compositionally biased region" description="Basic residues" evidence="2">
    <location>
        <begin position="1"/>
        <end position="11"/>
    </location>
</feature>
<feature type="region of interest" description="Disordered" evidence="2">
    <location>
        <begin position="1"/>
        <end position="38"/>
    </location>
</feature>
<dbReference type="OrthoDB" id="4928264at2759"/>
<evidence type="ECO:0000313" key="4">
    <source>
        <dbReference type="Proteomes" id="UP000078397"/>
    </source>
</evidence>
<sequence>MSSRSIKRRKTPNPFRSPTPTLPTRGRTKACLPHLTSSTPNNYFLPPKGLLADLHRRGELPSPLSPSIHSISSDSLPSIPSLQLPPPEPSADTPLWEQVKAIMNQETYYKNKCKTNEFELKKYKSKIPSLKKALVNKEKELATQADKLQNCEEKIEELNQQLTITKDHIEALNKTKASNELEELRRKLKEAEFESKKFRCALATAFKASDDLESKVNMRQLLELSAQQLLKQTPSMKSEDKGALRMPGQFPEIKTELDSCDEKGETFSAKRMSLMIPPRNPLLDNDSDDSESEPLMKRATTRSGSTGKKMAWEERPALLTPTKRGRRQTDD</sequence>
<dbReference type="AlphaFoldDB" id="A0A179G867"/>
<name>A0A179G867_METCM</name>
<evidence type="ECO:0000313" key="3">
    <source>
        <dbReference type="EMBL" id="OAQ73690.1"/>
    </source>
</evidence>
<feature type="region of interest" description="Disordered" evidence="2">
    <location>
        <begin position="271"/>
        <end position="331"/>
    </location>
</feature>
<dbReference type="Proteomes" id="UP000078397">
    <property type="component" value="Unassembled WGS sequence"/>
</dbReference>
<feature type="compositionally biased region" description="Low complexity" evidence="2">
    <location>
        <begin position="62"/>
        <end position="82"/>
    </location>
</feature>
<reference evidence="3 4" key="1">
    <citation type="journal article" date="2016" name="PLoS Pathog.">
        <title>Biosynthesis of antibiotic leucinostatins in bio-control fungus Purpureocillium lilacinum and their inhibition on phytophthora revealed by genome mining.</title>
        <authorList>
            <person name="Wang G."/>
            <person name="Liu Z."/>
            <person name="Lin R."/>
            <person name="Li E."/>
            <person name="Mao Z."/>
            <person name="Ling J."/>
            <person name="Yang Y."/>
            <person name="Yin W.B."/>
            <person name="Xie B."/>
        </authorList>
    </citation>
    <scope>NUCLEOTIDE SEQUENCE [LARGE SCALE GENOMIC DNA]</scope>
    <source>
        <strain evidence="3">170</strain>
    </source>
</reference>
<keyword evidence="4" id="KW-1185">Reference proteome</keyword>
<accession>A0A179G867</accession>
<dbReference type="GeneID" id="28845189"/>
<protein>
    <submittedName>
        <fullName evidence="3">Uncharacterized protein</fullName>
    </submittedName>
</protein>
<gene>
    <name evidence="3" type="ORF">VFPPC_01352</name>
</gene>
<dbReference type="RefSeq" id="XP_018149773.1">
    <property type="nucleotide sequence ID" value="XM_018281195.1"/>
</dbReference>
<dbReference type="KEGG" id="pchm:VFPPC_01352"/>
<organism evidence="3 4">
    <name type="scientific">Pochonia chlamydosporia 170</name>
    <dbReference type="NCBI Taxonomy" id="1380566"/>
    <lineage>
        <taxon>Eukaryota</taxon>
        <taxon>Fungi</taxon>
        <taxon>Dikarya</taxon>
        <taxon>Ascomycota</taxon>
        <taxon>Pezizomycotina</taxon>
        <taxon>Sordariomycetes</taxon>
        <taxon>Hypocreomycetidae</taxon>
        <taxon>Hypocreales</taxon>
        <taxon>Clavicipitaceae</taxon>
        <taxon>Pochonia</taxon>
    </lineage>
</organism>
<feature type="region of interest" description="Disordered" evidence="2">
    <location>
        <begin position="62"/>
        <end position="91"/>
    </location>
</feature>
<evidence type="ECO:0000256" key="2">
    <source>
        <dbReference type="SAM" id="MobiDB-lite"/>
    </source>
</evidence>
<dbReference type="EMBL" id="LSBJ02000001">
    <property type="protein sequence ID" value="OAQ73690.1"/>
    <property type="molecule type" value="Genomic_DNA"/>
</dbReference>
<comment type="caution">
    <text evidence="3">The sequence shown here is derived from an EMBL/GenBank/DDBJ whole genome shotgun (WGS) entry which is preliminary data.</text>
</comment>
<evidence type="ECO:0000256" key="1">
    <source>
        <dbReference type="SAM" id="Coils"/>
    </source>
</evidence>
<keyword evidence="1" id="KW-0175">Coiled coil</keyword>
<feature type="coiled-coil region" evidence="1">
    <location>
        <begin position="120"/>
        <end position="201"/>
    </location>
</feature>
<dbReference type="STRING" id="1380566.A0A179G867"/>
<proteinExistence type="predicted"/>